<evidence type="ECO:0000256" key="3">
    <source>
        <dbReference type="ARBA" id="ARBA00023002"/>
    </source>
</evidence>
<accession>A0A7S2F3C2</accession>
<organism evidence="6">
    <name type="scientific">Alexandrium andersonii</name>
    <dbReference type="NCBI Taxonomy" id="327968"/>
    <lineage>
        <taxon>Eukaryota</taxon>
        <taxon>Sar</taxon>
        <taxon>Alveolata</taxon>
        <taxon>Dinophyceae</taxon>
        <taxon>Gonyaulacales</taxon>
        <taxon>Pyrocystaceae</taxon>
        <taxon>Alexandrium</taxon>
    </lineage>
</organism>
<dbReference type="PANTHER" id="PTHR24296">
    <property type="entry name" value="CYTOCHROME P450"/>
    <property type="match status" value="1"/>
</dbReference>
<evidence type="ECO:0000256" key="2">
    <source>
        <dbReference type="ARBA" id="ARBA00022723"/>
    </source>
</evidence>
<keyword evidence="4 5" id="KW-0408">Iron</keyword>
<evidence type="ECO:0008006" key="7">
    <source>
        <dbReference type="Google" id="ProtNLM"/>
    </source>
</evidence>
<dbReference type="GO" id="GO:0016705">
    <property type="term" value="F:oxidoreductase activity, acting on paired donors, with incorporation or reduction of molecular oxygen"/>
    <property type="evidence" value="ECO:0007669"/>
    <property type="project" value="InterPro"/>
</dbReference>
<dbReference type="InterPro" id="IPR002401">
    <property type="entry name" value="Cyt_P450_E_grp-I"/>
</dbReference>
<keyword evidence="3" id="KW-0560">Oxidoreductase</keyword>
<dbReference type="PRINTS" id="PR00463">
    <property type="entry name" value="EP450I"/>
</dbReference>
<dbReference type="PRINTS" id="PR00385">
    <property type="entry name" value="P450"/>
</dbReference>
<feature type="binding site" description="axial binding residue" evidence="5">
    <location>
        <position position="494"/>
    </location>
    <ligand>
        <name>heme</name>
        <dbReference type="ChEBI" id="CHEBI:30413"/>
    </ligand>
    <ligandPart>
        <name>Fe</name>
        <dbReference type="ChEBI" id="CHEBI:18248"/>
    </ligandPart>
</feature>
<reference evidence="6" key="1">
    <citation type="submission" date="2021-01" db="EMBL/GenBank/DDBJ databases">
        <authorList>
            <person name="Corre E."/>
            <person name="Pelletier E."/>
            <person name="Niang G."/>
            <person name="Scheremetjew M."/>
            <person name="Finn R."/>
            <person name="Kale V."/>
            <person name="Holt S."/>
            <person name="Cochrane G."/>
            <person name="Meng A."/>
            <person name="Brown T."/>
            <person name="Cohen L."/>
        </authorList>
    </citation>
    <scope>NUCLEOTIDE SEQUENCE</scope>
    <source>
        <strain evidence="6">CCMP2222</strain>
    </source>
</reference>
<dbReference type="GO" id="GO:0020037">
    <property type="term" value="F:heme binding"/>
    <property type="evidence" value="ECO:0007669"/>
    <property type="project" value="InterPro"/>
</dbReference>
<dbReference type="InterPro" id="IPR001128">
    <property type="entry name" value="Cyt_P450"/>
</dbReference>
<keyword evidence="2 5" id="KW-0479">Metal-binding</keyword>
<sequence>MEVISALSLQWGAALAADAKTIQRWLGYCAGASAVALTGHVLVLAARDRRKKRMLANVPFARYDRGSFLGFYAGMIANKYRLNEWRDEISRGLPVSKMFGLPAEPAGVVLIVRDPVLVKHFLKDNFENYTKAETNYDLVSYYLRAWLGAGIFTVRHGVGAEDGGHSWMKQRKIASAIFSRSNFNNNMQRVFKAKAEKLRALLAGPAEAGRRVDMQQQFFNFTMDSILQIFFGEQTDTLGGVPSQYASAYDAAHKNMMDYAVAALATVKPFSLLPWPIGGVGGLLWKLREAVSPLQWEFRRSCRTLDAESRRLVRACRGDPRLAERSDLLALFVKCEEEQQFSATFLRDVVLNFIIAGRDTTACTLTWMFYILATHPDIQAKLCEEVDAKCPRGSAPTFKQLSASEMPYLNAVLYETLRMYPPVPFDLKVAVQDDVLPDGTAVPAGAEMVFLPFAMGRDASIYPDPLTVNPKRWIPFVEPPPHEFPVFQAGPRICLGKDMAVFEAKLLACTLLQEYTFDLAQGEQEKITYSNTLTMSLCNSKTQDSTNLWLIPKARS</sequence>
<protein>
    <recommendedName>
        <fullName evidence="7">Cytochrome P450</fullName>
    </recommendedName>
</protein>
<dbReference type="EMBL" id="HBGQ01010764">
    <property type="protein sequence ID" value="CAD9372848.1"/>
    <property type="molecule type" value="Transcribed_RNA"/>
</dbReference>
<comment type="cofactor">
    <cofactor evidence="5">
        <name>heme</name>
        <dbReference type="ChEBI" id="CHEBI:30413"/>
    </cofactor>
</comment>
<evidence type="ECO:0000313" key="6">
    <source>
        <dbReference type="EMBL" id="CAD9372848.1"/>
    </source>
</evidence>
<dbReference type="InterPro" id="IPR036396">
    <property type="entry name" value="Cyt_P450_sf"/>
</dbReference>
<name>A0A7S2F3C2_9DINO</name>
<comment type="similarity">
    <text evidence="1">Belongs to the cytochrome P450 family.</text>
</comment>
<dbReference type="Gene3D" id="1.10.630.10">
    <property type="entry name" value="Cytochrome P450"/>
    <property type="match status" value="1"/>
</dbReference>
<proteinExistence type="inferred from homology"/>
<dbReference type="Pfam" id="PF00067">
    <property type="entry name" value="p450"/>
    <property type="match status" value="1"/>
</dbReference>
<dbReference type="GO" id="GO:0004497">
    <property type="term" value="F:monooxygenase activity"/>
    <property type="evidence" value="ECO:0007669"/>
    <property type="project" value="InterPro"/>
</dbReference>
<keyword evidence="5" id="KW-0349">Heme</keyword>
<dbReference type="AlphaFoldDB" id="A0A7S2F3C2"/>
<evidence type="ECO:0000256" key="4">
    <source>
        <dbReference type="ARBA" id="ARBA00023004"/>
    </source>
</evidence>
<gene>
    <name evidence="6" type="ORF">AAND1436_LOCUS5265</name>
</gene>
<evidence type="ECO:0000256" key="5">
    <source>
        <dbReference type="PIRSR" id="PIRSR602401-1"/>
    </source>
</evidence>
<evidence type="ECO:0000256" key="1">
    <source>
        <dbReference type="ARBA" id="ARBA00010617"/>
    </source>
</evidence>
<dbReference type="GO" id="GO:0005506">
    <property type="term" value="F:iron ion binding"/>
    <property type="evidence" value="ECO:0007669"/>
    <property type="project" value="InterPro"/>
</dbReference>
<dbReference type="SUPFAM" id="SSF48264">
    <property type="entry name" value="Cytochrome P450"/>
    <property type="match status" value="1"/>
</dbReference>